<protein>
    <submittedName>
        <fullName evidence="1">Uncharacterized protein</fullName>
    </submittedName>
</protein>
<dbReference type="EMBL" id="LR797338">
    <property type="protein sequence ID" value="CAB4203999.1"/>
    <property type="molecule type" value="Genomic_DNA"/>
</dbReference>
<organism evidence="1">
    <name type="scientific">uncultured Caudovirales phage</name>
    <dbReference type="NCBI Taxonomy" id="2100421"/>
    <lineage>
        <taxon>Viruses</taxon>
        <taxon>Duplodnaviria</taxon>
        <taxon>Heunggongvirae</taxon>
        <taxon>Uroviricota</taxon>
        <taxon>Caudoviricetes</taxon>
        <taxon>Peduoviridae</taxon>
        <taxon>Maltschvirus</taxon>
        <taxon>Maltschvirus maltsch</taxon>
    </lineage>
</organism>
<sequence length="156" mass="18834">MITKRTDSQGADYKNTRLQLLSNCLEQMQVIGIYQLNDHKGNLTVVWENKIDNYSMTKVEEFWNAFSEYNVEHVIRNTNQIFNDLYLYLKSKYNDNISISNDEIYVSHRTNLFDSMQQEFYGRLMEDEKLYKLAKKYSDNFYCEWHDNFNLKICKI</sequence>
<evidence type="ECO:0000313" key="1">
    <source>
        <dbReference type="EMBL" id="CAB4203999.1"/>
    </source>
</evidence>
<name>A0A6J5S680_9CAUD</name>
<accession>A0A6J5S680</accession>
<reference evidence="1" key="1">
    <citation type="submission" date="2020-05" db="EMBL/GenBank/DDBJ databases">
        <authorList>
            <person name="Chiriac C."/>
            <person name="Salcher M."/>
            <person name="Ghai R."/>
            <person name="Kavagutti S V."/>
        </authorList>
    </citation>
    <scope>NUCLEOTIDE SEQUENCE</scope>
</reference>
<proteinExistence type="predicted"/>
<gene>
    <name evidence="1" type="ORF">UFOVP1393_15</name>
</gene>